<dbReference type="OrthoDB" id="8670884at2"/>
<evidence type="ECO:0000256" key="2">
    <source>
        <dbReference type="ARBA" id="ARBA00023027"/>
    </source>
</evidence>
<dbReference type="GO" id="GO:0004497">
    <property type="term" value="F:monooxygenase activity"/>
    <property type="evidence" value="ECO:0007669"/>
    <property type="project" value="UniProtKB-KW"/>
</dbReference>
<reference evidence="4" key="1">
    <citation type="submission" date="2019-09" db="EMBL/GenBank/DDBJ databases">
        <authorList>
            <person name="Teo W.F.A."/>
            <person name="Duangmal K."/>
        </authorList>
    </citation>
    <scope>NUCLEOTIDE SEQUENCE [LARGE SCALE GENOMIC DNA]</scope>
    <source>
        <strain evidence="4">K81G1</strain>
    </source>
</reference>
<keyword evidence="5" id="KW-1185">Reference proteome</keyword>
<dbReference type="InterPro" id="IPR036188">
    <property type="entry name" value="FAD/NAD-bd_sf"/>
</dbReference>
<dbReference type="PRINTS" id="PR00420">
    <property type="entry name" value="RNGMNOXGNASE"/>
</dbReference>
<dbReference type="PANTHER" id="PTHR43476">
    <property type="entry name" value="3-(3-HYDROXY-PHENYL)PROPIONATE/3-HYDROXYCINNAMIC ACID HYDROXYLASE"/>
    <property type="match status" value="1"/>
</dbReference>
<dbReference type="Proteomes" id="UP000319769">
    <property type="component" value="Unassembled WGS sequence"/>
</dbReference>
<dbReference type="InterPro" id="IPR050631">
    <property type="entry name" value="PheA/TfdB_FAD_monoxygenase"/>
</dbReference>
<dbReference type="GO" id="GO:0071949">
    <property type="term" value="F:FAD binding"/>
    <property type="evidence" value="ECO:0007669"/>
    <property type="project" value="InterPro"/>
</dbReference>
<dbReference type="RefSeq" id="WP_144750257.1">
    <property type="nucleotide sequence ID" value="NZ_VMNW02000019.1"/>
</dbReference>
<feature type="domain" description="FAD-binding" evidence="3">
    <location>
        <begin position="3"/>
        <end position="334"/>
    </location>
</feature>
<dbReference type="Pfam" id="PF01494">
    <property type="entry name" value="FAD_binding_3"/>
    <property type="match status" value="1"/>
</dbReference>
<accession>A0A5N0V636</accession>
<dbReference type="Gene3D" id="3.50.50.60">
    <property type="entry name" value="FAD/NAD(P)-binding domain"/>
    <property type="match status" value="1"/>
</dbReference>
<keyword evidence="2" id="KW-0520">NAD</keyword>
<keyword evidence="1" id="KW-0560">Oxidoreductase</keyword>
<name>A0A5N0V636_9PSEU</name>
<dbReference type="AlphaFoldDB" id="A0A5N0V636"/>
<evidence type="ECO:0000313" key="5">
    <source>
        <dbReference type="Proteomes" id="UP000319769"/>
    </source>
</evidence>
<organism evidence="4 5">
    <name type="scientific">Amycolatopsis acidicola</name>
    <dbReference type="NCBI Taxonomy" id="2596893"/>
    <lineage>
        <taxon>Bacteria</taxon>
        <taxon>Bacillati</taxon>
        <taxon>Actinomycetota</taxon>
        <taxon>Actinomycetes</taxon>
        <taxon>Pseudonocardiales</taxon>
        <taxon>Pseudonocardiaceae</taxon>
        <taxon>Amycolatopsis</taxon>
    </lineage>
</organism>
<evidence type="ECO:0000256" key="1">
    <source>
        <dbReference type="ARBA" id="ARBA00023002"/>
    </source>
</evidence>
<dbReference type="EMBL" id="VMNW02000019">
    <property type="protein sequence ID" value="KAA9160898.1"/>
    <property type="molecule type" value="Genomic_DNA"/>
</dbReference>
<sequence length="389" mass="42342">MTRTDVLVVGAGPVGVLNALGLAKAGLSVRVLEAQPGVVRSPRAMVYHWAVLDGLERLGVLDDAERAGFTKQEYDYYVFATRERISLNLNVLDGLVAHPYNVHLGQDRLADIALAHLDRTGAAEVAFDTHVSGVTQHDDGVTVRAETPDGTREFSAGWVIAADGAGSGVRKALGLGFDGMTWPEGFVATNVRYDFEAHGYARSTLQVDPRYGAIIAKIDNTNLWRVTYCEGPGLDEAGILDRMPSFFDAILPGDKDYELVQYSPYRMHQRAANTMRAGRVLLAGDAAHATNPIGGLGLTSGLFDTFVLYDALAAVIRGTAPDEVLDRYAEQRLRTFLELASPMAGKNKEFLYHTADPEQLESLRETAKDEQLQIERLKAPARLSTPALV</sequence>
<dbReference type="PANTHER" id="PTHR43476:SF4">
    <property type="entry name" value="BLR0106 PROTEIN"/>
    <property type="match status" value="1"/>
</dbReference>
<evidence type="ECO:0000313" key="4">
    <source>
        <dbReference type="EMBL" id="KAA9160898.1"/>
    </source>
</evidence>
<proteinExistence type="predicted"/>
<dbReference type="SUPFAM" id="SSF51905">
    <property type="entry name" value="FAD/NAD(P)-binding domain"/>
    <property type="match status" value="1"/>
</dbReference>
<gene>
    <name evidence="4" type="ORF">FPZ12_015940</name>
</gene>
<comment type="caution">
    <text evidence="4">The sequence shown here is derived from an EMBL/GenBank/DDBJ whole genome shotgun (WGS) entry which is preliminary data.</text>
</comment>
<keyword evidence="4" id="KW-0503">Monooxygenase</keyword>
<evidence type="ECO:0000259" key="3">
    <source>
        <dbReference type="Pfam" id="PF01494"/>
    </source>
</evidence>
<protein>
    <submittedName>
        <fullName evidence="4">Monooxygenase</fullName>
    </submittedName>
</protein>
<dbReference type="Gene3D" id="3.30.70.2450">
    <property type="match status" value="1"/>
</dbReference>
<dbReference type="InterPro" id="IPR002938">
    <property type="entry name" value="FAD-bd"/>
</dbReference>